<evidence type="ECO:0000313" key="6">
    <source>
        <dbReference type="Proteomes" id="UP000538147"/>
    </source>
</evidence>
<evidence type="ECO:0000256" key="3">
    <source>
        <dbReference type="SAM" id="MobiDB-lite"/>
    </source>
</evidence>
<comment type="caution">
    <text evidence="5">The sequence shown here is derived from an EMBL/GenBank/DDBJ whole genome shotgun (WGS) entry which is preliminary data.</text>
</comment>
<dbReference type="Pfam" id="PF02397">
    <property type="entry name" value="Bac_transf"/>
    <property type="match status" value="1"/>
</dbReference>
<evidence type="ECO:0000313" key="5">
    <source>
        <dbReference type="EMBL" id="MBB6228541.1"/>
    </source>
</evidence>
<sequence>MKRAFDILAALVGLVVLSPVLVAAAVAILVCDGRPVLFRQPRPGRHGRIFRIVKFRTMTVASGPDTGDTARITRLGRVLRSTSIDELPELWNVLLGDMSIVGPRPLLTSYLPLYSATQARRHEVRPGLTGLAQVSGRNGLGWDEKFALDVWYVDNRSFRLDLRIVMATVGLVVRRSNVDASGDQTMPVFTGNQTTPVFTGEGPER</sequence>
<keyword evidence="6" id="KW-1185">Reference proteome</keyword>
<evidence type="ECO:0000256" key="1">
    <source>
        <dbReference type="ARBA" id="ARBA00006464"/>
    </source>
</evidence>
<accession>A0A841LA72</accession>
<protein>
    <submittedName>
        <fullName evidence="5">Lipopolysaccharide/colanic/teichoic acid biosynthesis glycosyltransferase</fullName>
    </submittedName>
</protein>
<dbReference type="InterPro" id="IPR003362">
    <property type="entry name" value="Bact_transf"/>
</dbReference>
<dbReference type="PANTHER" id="PTHR30576">
    <property type="entry name" value="COLANIC BIOSYNTHESIS UDP-GLUCOSE LIPID CARRIER TRANSFERASE"/>
    <property type="match status" value="1"/>
</dbReference>
<dbReference type="GO" id="GO:0016780">
    <property type="term" value="F:phosphotransferase activity, for other substituted phosphate groups"/>
    <property type="evidence" value="ECO:0007669"/>
    <property type="project" value="TreeGrafter"/>
</dbReference>
<comment type="similarity">
    <text evidence="1">Belongs to the bacterial sugar transferase family.</text>
</comment>
<feature type="domain" description="Bacterial sugar transferase" evidence="4">
    <location>
        <begin position="2"/>
        <end position="173"/>
    </location>
</feature>
<dbReference type="GO" id="GO:0000271">
    <property type="term" value="P:polysaccharide biosynthetic process"/>
    <property type="evidence" value="ECO:0007669"/>
    <property type="project" value="UniProtKB-KW"/>
</dbReference>
<evidence type="ECO:0000256" key="2">
    <source>
        <dbReference type="ARBA" id="ARBA00023169"/>
    </source>
</evidence>
<name>A0A841LA72_9SPHN</name>
<dbReference type="Proteomes" id="UP000538147">
    <property type="component" value="Unassembled WGS sequence"/>
</dbReference>
<evidence type="ECO:0000259" key="4">
    <source>
        <dbReference type="Pfam" id="PF02397"/>
    </source>
</evidence>
<feature type="region of interest" description="Disordered" evidence="3">
    <location>
        <begin position="184"/>
        <end position="205"/>
    </location>
</feature>
<dbReference type="EMBL" id="JACIIV010000020">
    <property type="protein sequence ID" value="MBB6228541.1"/>
    <property type="molecule type" value="Genomic_DNA"/>
</dbReference>
<organism evidence="5 6">
    <name type="scientific">Polymorphobacter multimanifer</name>
    <dbReference type="NCBI Taxonomy" id="1070431"/>
    <lineage>
        <taxon>Bacteria</taxon>
        <taxon>Pseudomonadati</taxon>
        <taxon>Pseudomonadota</taxon>
        <taxon>Alphaproteobacteria</taxon>
        <taxon>Sphingomonadales</taxon>
        <taxon>Sphingosinicellaceae</taxon>
        <taxon>Polymorphobacter</taxon>
    </lineage>
</organism>
<dbReference type="AlphaFoldDB" id="A0A841LA72"/>
<keyword evidence="5" id="KW-0808">Transferase</keyword>
<dbReference type="PANTHER" id="PTHR30576:SF8">
    <property type="entry name" value="UNDECAPRENYL-PHOSPHATE GALACTOSE PHOSPHOTRANSFERASE"/>
    <property type="match status" value="1"/>
</dbReference>
<proteinExistence type="inferred from homology"/>
<keyword evidence="2" id="KW-0270">Exopolysaccharide synthesis</keyword>
<dbReference type="RefSeq" id="WP_184201040.1">
    <property type="nucleotide sequence ID" value="NZ_BMOX01000021.1"/>
</dbReference>
<reference evidence="5 6" key="1">
    <citation type="submission" date="2020-08" db="EMBL/GenBank/DDBJ databases">
        <title>Genomic Encyclopedia of Type Strains, Phase IV (KMG-IV): sequencing the most valuable type-strain genomes for metagenomic binning, comparative biology and taxonomic classification.</title>
        <authorList>
            <person name="Goeker M."/>
        </authorList>
    </citation>
    <scope>NUCLEOTIDE SEQUENCE [LARGE SCALE GENOMIC DNA]</scope>
    <source>
        <strain evidence="5 6">DSM 102189</strain>
    </source>
</reference>
<gene>
    <name evidence="5" type="ORF">FHS79_002731</name>
</gene>